<reference evidence="8 9" key="1">
    <citation type="submission" date="2016-07" db="EMBL/GenBank/DDBJ databases">
        <title>Pervasive Adenine N6-methylation of Active Genes in Fungi.</title>
        <authorList>
            <consortium name="DOE Joint Genome Institute"/>
            <person name="Mondo S.J."/>
            <person name="Dannebaum R.O."/>
            <person name="Kuo R.C."/>
            <person name="Labutti K."/>
            <person name="Haridas S."/>
            <person name="Kuo A."/>
            <person name="Salamov A."/>
            <person name="Ahrendt S.R."/>
            <person name="Lipzen A."/>
            <person name="Sullivan W."/>
            <person name="Andreopoulos W.B."/>
            <person name="Clum A."/>
            <person name="Lindquist E."/>
            <person name="Daum C."/>
            <person name="Ramamoorthy G.K."/>
            <person name="Gryganskyi A."/>
            <person name="Culley D."/>
            <person name="Magnuson J.K."/>
            <person name="James T.Y."/>
            <person name="O'Malley M.A."/>
            <person name="Stajich J.E."/>
            <person name="Spatafora J.W."/>
            <person name="Visel A."/>
            <person name="Grigoriev I.V."/>
        </authorList>
    </citation>
    <scope>NUCLEOTIDE SEQUENCE [LARGE SCALE GENOMIC DNA]</scope>
    <source>
        <strain evidence="8 9">JEL800</strain>
    </source>
</reference>
<dbReference type="Proteomes" id="UP000193642">
    <property type="component" value="Unassembled WGS sequence"/>
</dbReference>
<evidence type="ECO:0000256" key="1">
    <source>
        <dbReference type="ARBA" id="ARBA00007806"/>
    </source>
</evidence>
<dbReference type="PANTHER" id="PTHR43863">
    <property type="entry name" value="HYDROLASE, PUTATIVE (AFU_ORTHOLOGUE AFUA_1G03140)-RELATED"/>
    <property type="match status" value="1"/>
</dbReference>
<name>A0A1Y2CWP7_9FUNG</name>
<feature type="chain" id="PRO_5013276995" evidence="3">
    <location>
        <begin position="21"/>
        <end position="737"/>
    </location>
</feature>
<accession>A0A1Y2CWP7</accession>
<sequence>MKLTACLSVVASLLASTALAVPAGPITKFQFVESAGVAQFRISTDTTETLLSILADNTLRVQTVPAGGEFVEPTKPSIVVKKSWEKLAVESKQSDKDIVVSWANENGYKIHINKAPFKIAVKSPKGIVYEESAPIDITPEKTSQFLSHGVEEQFFGGGMQNGRFTHKFTKIRIERSEDWDDGGTPNAAPFYMSNNGYGVFRNTFAPGTYDFTSTHQPVVTTHNESRFDAYIFLADSLKGILNGYTLVTGRPFLPPMYGLEMGDSDCYLHNANRGERRTLSWTTDVANGYIENDMPVGWLLVNDGYGCGYEDLPETAQMLSERDITMGLWTEFDLTNQPYEVQEGQVRVRKLDVAWIGSGYEFALNGCEVAYQGIEDYSDARGFVWTVEGWAGTQRCAVQWSGDQKGSWDNIRFHIPTLAGSGLSGQAWTSGDIDGIWTGSAETYVRDLQFKVFAPVVMSMSGWAPYDKQPWRHGEPYTSINRKYLKLRESLLPYFYTYAAEAYFTGVPPVRSLVLEYPNDPITWTNAVQHQFLFGTQFLVAPVFTDTTVRSGIYLPEGTWYNYWNGDKYHGNQVLNNFPAPFDTLPLFIKSGSIIPMWGNVNSFKHVKKTDDLIVDIYPAAGETSEFSLYEDDMVTRKHRTGEFSYQNFTMTATETKIQFTIGEVVGHYDGKPDARGYRIKVHADLAWMASHEVHCNFEHTLEKDTVILVRVPRLPVGTSAQVVLNMRPRANFVMQE</sequence>
<dbReference type="SUPFAM" id="SSF51445">
    <property type="entry name" value="(Trans)glycosidases"/>
    <property type="match status" value="1"/>
</dbReference>
<dbReference type="STRING" id="329046.A0A1Y2CWP7"/>
<dbReference type="GO" id="GO:0030246">
    <property type="term" value="F:carbohydrate binding"/>
    <property type="evidence" value="ECO:0007669"/>
    <property type="project" value="InterPro"/>
</dbReference>
<keyword evidence="2" id="KW-0326">Glycosidase</keyword>
<dbReference type="EMBL" id="MCGO01000005">
    <property type="protein sequence ID" value="ORY51407.1"/>
    <property type="molecule type" value="Genomic_DNA"/>
</dbReference>
<feature type="domain" description="Glycoside hydrolase family 31 N-terminal" evidence="5">
    <location>
        <begin position="51"/>
        <end position="210"/>
    </location>
</feature>
<dbReference type="InterPro" id="IPR033403">
    <property type="entry name" value="DUF5110"/>
</dbReference>
<dbReference type="Pfam" id="PF01055">
    <property type="entry name" value="Glyco_hydro_31_2nd"/>
    <property type="match status" value="1"/>
</dbReference>
<dbReference type="Pfam" id="PF13802">
    <property type="entry name" value="Gal_mutarotas_2"/>
    <property type="match status" value="1"/>
</dbReference>
<protein>
    <submittedName>
        <fullName evidence="8">Uncharacterized protein</fullName>
    </submittedName>
</protein>
<feature type="domain" description="Glycoside hydrolase family 31 TIM barrel" evidence="4">
    <location>
        <begin position="369"/>
        <end position="497"/>
    </location>
</feature>
<dbReference type="Gene3D" id="3.20.20.80">
    <property type="entry name" value="Glycosidases"/>
    <property type="match status" value="1"/>
</dbReference>
<comment type="similarity">
    <text evidence="1 2">Belongs to the glycosyl hydrolase 31 family.</text>
</comment>
<dbReference type="InterPro" id="IPR051816">
    <property type="entry name" value="Glycosyl_Hydrolase_31"/>
</dbReference>
<keyword evidence="3" id="KW-0732">Signal</keyword>
<gene>
    <name evidence="8" type="ORF">BCR33DRAFT_712468</name>
</gene>
<keyword evidence="9" id="KW-1185">Reference proteome</keyword>
<dbReference type="InterPro" id="IPR017853">
    <property type="entry name" value="GH"/>
</dbReference>
<proteinExistence type="inferred from homology"/>
<evidence type="ECO:0000259" key="5">
    <source>
        <dbReference type="Pfam" id="PF13802"/>
    </source>
</evidence>
<dbReference type="Pfam" id="PF17137">
    <property type="entry name" value="DUF5110"/>
    <property type="match status" value="1"/>
</dbReference>
<evidence type="ECO:0000259" key="6">
    <source>
        <dbReference type="Pfam" id="PF17137"/>
    </source>
</evidence>
<comment type="caution">
    <text evidence="8">The sequence shown here is derived from an EMBL/GenBank/DDBJ whole genome shotgun (WGS) entry which is preliminary data.</text>
</comment>
<dbReference type="InterPro" id="IPR011013">
    <property type="entry name" value="Gal_mutarotase_sf_dom"/>
</dbReference>
<evidence type="ECO:0000313" key="9">
    <source>
        <dbReference type="Proteomes" id="UP000193642"/>
    </source>
</evidence>
<dbReference type="Gene3D" id="2.60.40.1180">
    <property type="entry name" value="Golgi alpha-mannosidase II"/>
    <property type="match status" value="2"/>
</dbReference>
<feature type="domain" description="DUF5110" evidence="6">
    <location>
        <begin position="613"/>
        <end position="684"/>
    </location>
</feature>
<dbReference type="Gene3D" id="2.60.40.1760">
    <property type="entry name" value="glycosyl hydrolase (family 31)"/>
    <property type="match status" value="1"/>
</dbReference>
<feature type="signal peptide" evidence="3">
    <location>
        <begin position="1"/>
        <end position="20"/>
    </location>
</feature>
<dbReference type="GO" id="GO:0005975">
    <property type="term" value="P:carbohydrate metabolic process"/>
    <property type="evidence" value="ECO:0007669"/>
    <property type="project" value="InterPro"/>
</dbReference>
<feature type="domain" description="Glycosyl hydrolase family 31 C-terminal" evidence="7">
    <location>
        <begin position="506"/>
        <end position="595"/>
    </location>
</feature>
<evidence type="ECO:0000256" key="2">
    <source>
        <dbReference type="RuleBase" id="RU361185"/>
    </source>
</evidence>
<dbReference type="Pfam" id="PF21365">
    <property type="entry name" value="Glyco_hydro_31_3rd"/>
    <property type="match status" value="1"/>
</dbReference>
<dbReference type="CDD" id="cd14752">
    <property type="entry name" value="GH31_N"/>
    <property type="match status" value="1"/>
</dbReference>
<evidence type="ECO:0000313" key="8">
    <source>
        <dbReference type="EMBL" id="ORY51407.1"/>
    </source>
</evidence>
<dbReference type="SUPFAM" id="SSF51011">
    <property type="entry name" value="Glycosyl hydrolase domain"/>
    <property type="match status" value="1"/>
</dbReference>
<evidence type="ECO:0000259" key="4">
    <source>
        <dbReference type="Pfam" id="PF01055"/>
    </source>
</evidence>
<evidence type="ECO:0000256" key="3">
    <source>
        <dbReference type="SAM" id="SignalP"/>
    </source>
</evidence>
<dbReference type="PANTHER" id="PTHR43863:SF2">
    <property type="entry name" value="MALTASE-GLUCOAMYLASE"/>
    <property type="match status" value="1"/>
</dbReference>
<evidence type="ECO:0000259" key="7">
    <source>
        <dbReference type="Pfam" id="PF21365"/>
    </source>
</evidence>
<organism evidence="8 9">
    <name type="scientific">Rhizoclosmatium globosum</name>
    <dbReference type="NCBI Taxonomy" id="329046"/>
    <lineage>
        <taxon>Eukaryota</taxon>
        <taxon>Fungi</taxon>
        <taxon>Fungi incertae sedis</taxon>
        <taxon>Chytridiomycota</taxon>
        <taxon>Chytridiomycota incertae sedis</taxon>
        <taxon>Chytridiomycetes</taxon>
        <taxon>Chytridiales</taxon>
        <taxon>Chytriomycetaceae</taxon>
        <taxon>Rhizoclosmatium</taxon>
    </lineage>
</organism>
<dbReference type="GO" id="GO:0004553">
    <property type="term" value="F:hydrolase activity, hydrolyzing O-glycosyl compounds"/>
    <property type="evidence" value="ECO:0007669"/>
    <property type="project" value="InterPro"/>
</dbReference>
<dbReference type="InterPro" id="IPR013780">
    <property type="entry name" value="Glyco_hydro_b"/>
</dbReference>
<dbReference type="InterPro" id="IPR000322">
    <property type="entry name" value="Glyco_hydro_31_TIM"/>
</dbReference>
<keyword evidence="2" id="KW-0378">Hydrolase</keyword>
<dbReference type="SUPFAM" id="SSF74650">
    <property type="entry name" value="Galactose mutarotase-like"/>
    <property type="match status" value="1"/>
</dbReference>
<dbReference type="InterPro" id="IPR048395">
    <property type="entry name" value="Glyco_hydro_31_C"/>
</dbReference>
<dbReference type="AlphaFoldDB" id="A0A1Y2CWP7"/>
<dbReference type="OrthoDB" id="5839090at2759"/>
<dbReference type="InterPro" id="IPR025887">
    <property type="entry name" value="Glyco_hydro_31_N_dom"/>
</dbReference>